<comment type="subunit">
    <text evidence="9">Homodimer, forms a heterotetramer with a Cas1 homodimer.</text>
</comment>
<proteinExistence type="inferred from homology"/>
<accession>A0ABR7EXG4</accession>
<evidence type="ECO:0000256" key="8">
    <source>
        <dbReference type="ARBA" id="ARBA00023118"/>
    </source>
</evidence>
<sequence length="101" mass="11572">MRVLVFFDLPVLTAENRRAYTRFRKFLLKNGFLMLQESVYCKLALNGTAVNAIVDNVHKNKPEEGLIQLLTVTEKQYAKMDIVVGDLKSEVLDTDERLVVL</sequence>
<dbReference type="Pfam" id="PF09827">
    <property type="entry name" value="CRISPR_Cas2"/>
    <property type="match status" value="1"/>
</dbReference>
<keyword evidence="4 9" id="KW-0479">Metal-binding</keyword>
<dbReference type="InterPro" id="IPR019199">
    <property type="entry name" value="Virulence_VapD/CRISPR_Cas2"/>
</dbReference>
<evidence type="ECO:0000256" key="1">
    <source>
        <dbReference type="ARBA" id="ARBA00001946"/>
    </source>
</evidence>
<evidence type="ECO:0000313" key="11">
    <source>
        <dbReference type="Proteomes" id="UP000647235"/>
    </source>
</evidence>
<name>A0ABR7EXG4_9FIRM</name>
<keyword evidence="11" id="KW-1185">Reference proteome</keyword>
<evidence type="ECO:0000256" key="5">
    <source>
        <dbReference type="ARBA" id="ARBA00022759"/>
    </source>
</evidence>
<dbReference type="EMBL" id="JACOOY010000018">
    <property type="protein sequence ID" value="MBC5666050.1"/>
    <property type="molecule type" value="Genomic_DNA"/>
</dbReference>
<dbReference type="RefSeq" id="WP_021861462.1">
    <property type="nucleotide sequence ID" value="NZ_JACOOY010000018.1"/>
</dbReference>
<keyword evidence="5 9" id="KW-0255">Endonuclease</keyword>
<dbReference type="Proteomes" id="UP000647235">
    <property type="component" value="Unassembled WGS sequence"/>
</dbReference>
<protein>
    <recommendedName>
        <fullName evidence="9">CRISPR-associated endoribonuclease Cas2</fullName>
        <ecNumber evidence="9">3.1.-.-</ecNumber>
    </recommendedName>
</protein>
<dbReference type="EC" id="3.1.-.-" evidence="9"/>
<dbReference type="SUPFAM" id="SSF143430">
    <property type="entry name" value="TTP0101/SSO1404-like"/>
    <property type="match status" value="1"/>
</dbReference>
<keyword evidence="7 9" id="KW-0460">Magnesium</keyword>
<comment type="cofactor">
    <cofactor evidence="1 9">
        <name>Mg(2+)</name>
        <dbReference type="ChEBI" id="CHEBI:18420"/>
    </cofactor>
</comment>
<evidence type="ECO:0000256" key="3">
    <source>
        <dbReference type="ARBA" id="ARBA00022722"/>
    </source>
</evidence>
<keyword evidence="8 9" id="KW-0051">Antiviral defense</keyword>
<keyword evidence="3 9" id="KW-0540">Nuclease</keyword>
<reference evidence="10 11" key="1">
    <citation type="submission" date="2020-08" db="EMBL/GenBank/DDBJ databases">
        <title>Genome public.</title>
        <authorList>
            <person name="Liu C."/>
            <person name="Sun Q."/>
        </authorList>
    </citation>
    <scope>NUCLEOTIDE SEQUENCE [LARGE SCALE GENOMIC DNA]</scope>
    <source>
        <strain evidence="10 11">NSJ-36</strain>
    </source>
</reference>
<evidence type="ECO:0000256" key="2">
    <source>
        <dbReference type="ARBA" id="ARBA00009959"/>
    </source>
</evidence>
<keyword evidence="6 9" id="KW-0378">Hydrolase</keyword>
<evidence type="ECO:0000256" key="4">
    <source>
        <dbReference type="ARBA" id="ARBA00022723"/>
    </source>
</evidence>
<dbReference type="NCBIfam" id="TIGR01573">
    <property type="entry name" value="cas2"/>
    <property type="match status" value="1"/>
</dbReference>
<feature type="binding site" evidence="9">
    <location>
        <position position="8"/>
    </location>
    <ligand>
        <name>Mg(2+)</name>
        <dbReference type="ChEBI" id="CHEBI:18420"/>
        <note>catalytic</note>
    </ligand>
</feature>
<dbReference type="HAMAP" id="MF_01471">
    <property type="entry name" value="Cas2"/>
    <property type="match status" value="1"/>
</dbReference>
<dbReference type="InterPro" id="IPR021127">
    <property type="entry name" value="CRISPR_associated_Cas2"/>
</dbReference>
<evidence type="ECO:0000256" key="7">
    <source>
        <dbReference type="ARBA" id="ARBA00022842"/>
    </source>
</evidence>
<gene>
    <name evidence="9 10" type="primary">cas2</name>
    <name evidence="10" type="ORF">H8S07_12455</name>
</gene>
<comment type="similarity">
    <text evidence="2 9">Belongs to the CRISPR-associated endoribonuclease Cas2 protein family.</text>
</comment>
<comment type="function">
    <text evidence="9">CRISPR (clustered regularly interspaced short palindromic repeat), is an adaptive immune system that provides protection against mobile genetic elements (viruses, transposable elements and conjugative plasmids). CRISPR clusters contain sequences complementary to antecedent mobile elements and target invading nucleic acids. CRISPR clusters are transcribed and processed into CRISPR RNA (crRNA). Functions as a ssRNA-specific endoribonuclease. Involved in the integration of spacer DNA into the CRISPR cassette.</text>
</comment>
<comment type="caution">
    <text evidence="10">The sequence shown here is derived from an EMBL/GenBank/DDBJ whole genome shotgun (WGS) entry which is preliminary data.</text>
</comment>
<evidence type="ECO:0000256" key="6">
    <source>
        <dbReference type="ARBA" id="ARBA00022801"/>
    </source>
</evidence>
<evidence type="ECO:0000256" key="9">
    <source>
        <dbReference type="HAMAP-Rule" id="MF_01471"/>
    </source>
</evidence>
<dbReference type="GO" id="GO:0004519">
    <property type="term" value="F:endonuclease activity"/>
    <property type="evidence" value="ECO:0007669"/>
    <property type="project" value="UniProtKB-KW"/>
</dbReference>
<evidence type="ECO:0000313" key="10">
    <source>
        <dbReference type="EMBL" id="MBC5666050.1"/>
    </source>
</evidence>
<organism evidence="10 11">
    <name type="scientific">Dorea hominis</name>
    <dbReference type="NCBI Taxonomy" id="2763040"/>
    <lineage>
        <taxon>Bacteria</taxon>
        <taxon>Bacillati</taxon>
        <taxon>Bacillota</taxon>
        <taxon>Clostridia</taxon>
        <taxon>Lachnospirales</taxon>
        <taxon>Lachnospiraceae</taxon>
        <taxon>Dorea</taxon>
    </lineage>
</organism>